<comment type="caution">
    <text evidence="1">The sequence shown here is derived from an EMBL/GenBank/DDBJ whole genome shotgun (WGS) entry which is preliminary data.</text>
</comment>
<protein>
    <submittedName>
        <fullName evidence="1">Uncharacterized protein</fullName>
    </submittedName>
</protein>
<gene>
    <name evidence="1" type="ORF">CSW29_08315</name>
</gene>
<proteinExistence type="predicted"/>
<dbReference type="EMBL" id="PEMH01000300">
    <property type="protein sequence ID" value="RTH99120.1"/>
    <property type="molecule type" value="Genomic_DNA"/>
</dbReference>
<dbReference type="Proteomes" id="UP000288347">
    <property type="component" value="Unassembled WGS sequence"/>
</dbReference>
<accession>A0A430UG38</accession>
<dbReference type="AlphaFoldDB" id="A0A430UG38"/>
<organism evidence="1 2">
    <name type="scientific">Thermus scotoductus</name>
    <dbReference type="NCBI Taxonomy" id="37636"/>
    <lineage>
        <taxon>Bacteria</taxon>
        <taxon>Thermotogati</taxon>
        <taxon>Deinococcota</taxon>
        <taxon>Deinococci</taxon>
        <taxon>Thermales</taxon>
        <taxon>Thermaceae</taxon>
        <taxon>Thermus</taxon>
    </lineage>
</organism>
<reference evidence="1 2" key="1">
    <citation type="journal article" date="2019" name="Extremophiles">
        <title>Biogeography of thermophiles and predominance of Thermus scotoductus in domestic water heaters.</title>
        <authorList>
            <person name="Wilpiszeski R.L."/>
            <person name="Zhang Z."/>
            <person name="House C.H."/>
        </authorList>
    </citation>
    <scope>NUCLEOTIDE SEQUENCE [LARGE SCALE GENOMIC DNA]</scope>
    <source>
        <strain evidence="1 2">16_S16</strain>
    </source>
</reference>
<name>A0A430UG38_THESC</name>
<sequence length="35" mass="4174">VYLLVRVMDVAEFRDWVRFVGGQCPECFLPEAEWL</sequence>
<evidence type="ECO:0000313" key="1">
    <source>
        <dbReference type="EMBL" id="RTH99120.1"/>
    </source>
</evidence>
<feature type="non-terminal residue" evidence="1">
    <location>
        <position position="1"/>
    </location>
</feature>
<evidence type="ECO:0000313" key="2">
    <source>
        <dbReference type="Proteomes" id="UP000288347"/>
    </source>
</evidence>